<keyword evidence="4" id="KW-0812">Transmembrane</keyword>
<dbReference type="GO" id="GO:0008270">
    <property type="term" value="F:zinc ion binding"/>
    <property type="evidence" value="ECO:0007669"/>
    <property type="project" value="UniProtKB-KW"/>
</dbReference>
<reference evidence="5 6" key="1">
    <citation type="submission" date="2018-10" db="EMBL/GenBank/DDBJ databases">
        <title>A high-quality apple genome assembly.</title>
        <authorList>
            <person name="Hu J."/>
        </authorList>
    </citation>
    <scope>NUCLEOTIDE SEQUENCE [LARGE SCALE GENOMIC DNA]</scope>
    <source>
        <strain evidence="6">cv. HFTH1</strain>
        <tissue evidence="5">Young leaf</tissue>
    </source>
</reference>
<keyword evidence="2" id="KW-0863">Zinc-finger</keyword>
<dbReference type="AlphaFoldDB" id="A0A498KFH5"/>
<evidence type="ECO:0000313" key="5">
    <source>
        <dbReference type="EMBL" id="RXI07100.1"/>
    </source>
</evidence>
<dbReference type="GO" id="GO:0016567">
    <property type="term" value="P:protein ubiquitination"/>
    <property type="evidence" value="ECO:0007669"/>
    <property type="project" value="TreeGrafter"/>
</dbReference>
<dbReference type="Gene3D" id="3.30.40.10">
    <property type="entry name" value="Zinc/RING finger domain, C3HC4 (zinc finger)"/>
    <property type="match status" value="1"/>
</dbReference>
<dbReference type="PANTHER" id="PTHR46858">
    <property type="entry name" value="OS05G0521000 PROTEIN"/>
    <property type="match status" value="1"/>
</dbReference>
<sequence>MVHHTYFSSAFDCVHCNFNFINHICTAALLVIVAIMVMKYINEYEDTGLEDVGGSAETDPLQPAGKTVRSAYGTCEENCSSSSSNSSNTVIKSSSEDLYDEKICVICYTEQRDCFLVPCGHCATCDVCAERYVENSKRFRICWCSIEIWYLITEITCHRIFDGETKTCPI</sequence>
<evidence type="ECO:0000313" key="6">
    <source>
        <dbReference type="Proteomes" id="UP000290289"/>
    </source>
</evidence>
<evidence type="ECO:0000256" key="3">
    <source>
        <dbReference type="ARBA" id="ARBA00022833"/>
    </source>
</evidence>
<proteinExistence type="predicted"/>
<keyword evidence="6" id="KW-1185">Reference proteome</keyword>
<gene>
    <name evidence="5" type="ORF">DVH24_026236</name>
</gene>
<accession>A0A498KFH5</accession>
<dbReference type="EMBL" id="RDQH01000328">
    <property type="protein sequence ID" value="RXI07100.1"/>
    <property type="molecule type" value="Genomic_DNA"/>
</dbReference>
<dbReference type="InterPro" id="IPR013083">
    <property type="entry name" value="Znf_RING/FYVE/PHD"/>
</dbReference>
<dbReference type="GO" id="GO:0061630">
    <property type="term" value="F:ubiquitin protein ligase activity"/>
    <property type="evidence" value="ECO:0007669"/>
    <property type="project" value="TreeGrafter"/>
</dbReference>
<protein>
    <recommendedName>
        <fullName evidence="7">RING-type domain-containing protein</fullName>
    </recommendedName>
</protein>
<evidence type="ECO:0000256" key="1">
    <source>
        <dbReference type="ARBA" id="ARBA00022723"/>
    </source>
</evidence>
<feature type="transmembrane region" description="Helical" evidence="4">
    <location>
        <begin position="20"/>
        <end position="41"/>
    </location>
</feature>
<keyword evidence="1" id="KW-0479">Metal-binding</keyword>
<dbReference type="Proteomes" id="UP000290289">
    <property type="component" value="Chromosome 2"/>
</dbReference>
<dbReference type="PANTHER" id="PTHR46858:SF14">
    <property type="entry name" value="RING-TYPE DOMAIN-CONTAINING PROTEIN"/>
    <property type="match status" value="1"/>
</dbReference>
<evidence type="ECO:0000256" key="2">
    <source>
        <dbReference type="ARBA" id="ARBA00022771"/>
    </source>
</evidence>
<name>A0A498KFH5_MALDO</name>
<keyword evidence="3" id="KW-0862">Zinc</keyword>
<evidence type="ECO:0000256" key="4">
    <source>
        <dbReference type="SAM" id="Phobius"/>
    </source>
</evidence>
<comment type="caution">
    <text evidence="5">The sequence shown here is derived from an EMBL/GenBank/DDBJ whole genome shotgun (WGS) entry which is preliminary data.</text>
</comment>
<organism evidence="5 6">
    <name type="scientific">Malus domestica</name>
    <name type="common">Apple</name>
    <name type="synonym">Pyrus malus</name>
    <dbReference type="NCBI Taxonomy" id="3750"/>
    <lineage>
        <taxon>Eukaryota</taxon>
        <taxon>Viridiplantae</taxon>
        <taxon>Streptophyta</taxon>
        <taxon>Embryophyta</taxon>
        <taxon>Tracheophyta</taxon>
        <taxon>Spermatophyta</taxon>
        <taxon>Magnoliopsida</taxon>
        <taxon>eudicotyledons</taxon>
        <taxon>Gunneridae</taxon>
        <taxon>Pentapetalae</taxon>
        <taxon>rosids</taxon>
        <taxon>fabids</taxon>
        <taxon>Rosales</taxon>
        <taxon>Rosaceae</taxon>
        <taxon>Amygdaloideae</taxon>
        <taxon>Maleae</taxon>
        <taxon>Malus</taxon>
    </lineage>
</organism>
<dbReference type="Pfam" id="PF13920">
    <property type="entry name" value="zf-C3HC4_3"/>
    <property type="match status" value="1"/>
</dbReference>
<evidence type="ECO:0008006" key="7">
    <source>
        <dbReference type="Google" id="ProtNLM"/>
    </source>
</evidence>
<keyword evidence="4" id="KW-1133">Transmembrane helix</keyword>
<keyword evidence="4" id="KW-0472">Membrane</keyword>